<evidence type="ECO:0000313" key="6">
    <source>
        <dbReference type="EMBL" id="VDM59216.1"/>
    </source>
</evidence>
<evidence type="ECO:0000256" key="1">
    <source>
        <dbReference type="ARBA" id="ARBA00004496"/>
    </source>
</evidence>
<reference evidence="6 7" key="2">
    <citation type="submission" date="2018-11" db="EMBL/GenBank/DDBJ databases">
        <authorList>
            <consortium name="Pathogen Informatics"/>
        </authorList>
    </citation>
    <scope>NUCLEOTIDE SEQUENCE [LARGE SCALE GENOMIC DNA]</scope>
    <source>
        <strain evidence="6 7">Costa Rica</strain>
    </source>
</reference>
<feature type="domain" description="CAP-Gly" evidence="5">
    <location>
        <begin position="164"/>
        <end position="206"/>
    </location>
</feature>
<reference evidence="8" key="1">
    <citation type="submission" date="2017-02" db="UniProtKB">
        <authorList>
            <consortium name="WormBaseParasite"/>
        </authorList>
    </citation>
    <scope>IDENTIFICATION</scope>
</reference>
<dbReference type="PANTHER" id="PTHR18916:SF85">
    <property type="entry name" value="TUBULIN-FOLDING COFACTOR B"/>
    <property type="match status" value="1"/>
</dbReference>
<dbReference type="InterPro" id="IPR000626">
    <property type="entry name" value="Ubiquitin-like_dom"/>
</dbReference>
<evidence type="ECO:0000313" key="7">
    <source>
        <dbReference type="Proteomes" id="UP000267027"/>
    </source>
</evidence>
<dbReference type="GO" id="GO:0005634">
    <property type="term" value="C:nucleus"/>
    <property type="evidence" value="ECO:0007669"/>
    <property type="project" value="TreeGrafter"/>
</dbReference>
<dbReference type="InterPro" id="IPR029071">
    <property type="entry name" value="Ubiquitin-like_domsf"/>
</dbReference>
<dbReference type="GO" id="GO:0031122">
    <property type="term" value="P:cytoplasmic microtubule organization"/>
    <property type="evidence" value="ECO:0007669"/>
    <property type="project" value="TreeGrafter"/>
</dbReference>
<gene>
    <name evidence="6" type="ORF">ACOC_LOCUS7631</name>
</gene>
<dbReference type="PANTHER" id="PTHR18916">
    <property type="entry name" value="DYNACTIN 1-RELATED MICROTUBULE-BINDING"/>
    <property type="match status" value="1"/>
</dbReference>
<dbReference type="GO" id="GO:0005938">
    <property type="term" value="C:cell cortex"/>
    <property type="evidence" value="ECO:0007669"/>
    <property type="project" value="TreeGrafter"/>
</dbReference>
<evidence type="ECO:0000256" key="3">
    <source>
        <dbReference type="ARBA" id="ARBA00023186"/>
    </source>
</evidence>
<dbReference type="OrthoDB" id="5295208at2759"/>
<dbReference type="WBParaSite" id="ACOC_0000763001-mRNA-1">
    <property type="protein sequence ID" value="ACOC_0000763001-mRNA-1"/>
    <property type="gene ID" value="ACOC_0000763001"/>
</dbReference>
<dbReference type="Proteomes" id="UP000267027">
    <property type="component" value="Unassembled WGS sequence"/>
</dbReference>
<dbReference type="STRING" id="334426.A0A0R3PQJ4"/>
<accession>A0A0R3PQJ4</accession>
<evidence type="ECO:0000259" key="5">
    <source>
        <dbReference type="PROSITE" id="PS50245"/>
    </source>
</evidence>
<dbReference type="OMA" id="AWKKKMQ"/>
<keyword evidence="2" id="KW-0963">Cytoplasm</keyword>
<dbReference type="Gene3D" id="2.30.30.190">
    <property type="entry name" value="CAP Gly-rich-like domain"/>
    <property type="match status" value="1"/>
</dbReference>
<dbReference type="AlphaFoldDB" id="A0A0R3PQJ4"/>
<comment type="similarity">
    <text evidence="4">Belongs to the TBCB family.</text>
</comment>
<keyword evidence="3" id="KW-0143">Chaperone</keyword>
<dbReference type="PROSITE" id="PS50245">
    <property type="entry name" value="CAP_GLY_2"/>
    <property type="match status" value="1"/>
</dbReference>
<dbReference type="InterPro" id="IPR000938">
    <property type="entry name" value="CAP-Gly_domain"/>
</dbReference>
<keyword evidence="7" id="KW-1185">Reference proteome</keyword>
<dbReference type="PROSITE" id="PS00845">
    <property type="entry name" value="CAP_GLY_1"/>
    <property type="match status" value="1"/>
</dbReference>
<dbReference type="CDD" id="cd01789">
    <property type="entry name" value="Ubl_TBCB"/>
    <property type="match status" value="1"/>
</dbReference>
<dbReference type="GO" id="GO:0051010">
    <property type="term" value="F:microtubule plus-end binding"/>
    <property type="evidence" value="ECO:0007669"/>
    <property type="project" value="TreeGrafter"/>
</dbReference>
<name>A0A0R3PQJ4_ANGCS</name>
<dbReference type="Pfam" id="PF14560">
    <property type="entry name" value="Ubiquitin_2"/>
    <property type="match status" value="1"/>
</dbReference>
<dbReference type="SUPFAM" id="SSF74924">
    <property type="entry name" value="Cap-Gly domain"/>
    <property type="match status" value="1"/>
</dbReference>
<evidence type="ECO:0000313" key="8">
    <source>
        <dbReference type="WBParaSite" id="ACOC_0000763001-mRNA-1"/>
    </source>
</evidence>
<dbReference type="InterPro" id="IPR036859">
    <property type="entry name" value="CAP-Gly_dom_sf"/>
</dbReference>
<evidence type="ECO:0000256" key="4">
    <source>
        <dbReference type="ARBA" id="ARBA00025779"/>
    </source>
</evidence>
<dbReference type="GO" id="GO:0007023">
    <property type="term" value="P:post-chaperonin tubulin folding pathway"/>
    <property type="evidence" value="ECO:0007669"/>
    <property type="project" value="InterPro"/>
</dbReference>
<dbReference type="GO" id="GO:0043014">
    <property type="term" value="F:alpha-tubulin binding"/>
    <property type="evidence" value="ECO:0007669"/>
    <property type="project" value="InterPro"/>
</dbReference>
<dbReference type="Pfam" id="PF01302">
    <property type="entry name" value="CAP_GLY"/>
    <property type="match status" value="1"/>
</dbReference>
<protein>
    <submittedName>
        <fullName evidence="8">CAP-Gly domain-containing protein</fullName>
    </submittedName>
</protein>
<dbReference type="SMART" id="SM01052">
    <property type="entry name" value="CAP_GLY"/>
    <property type="match status" value="1"/>
</dbReference>
<proteinExistence type="inferred from homology"/>
<comment type="subcellular location">
    <subcellularLocation>
        <location evidence="1">Cytoplasm</location>
    </subcellularLocation>
</comment>
<dbReference type="FunFam" id="2.30.30.190:FF:000013">
    <property type="entry name" value="Tubulin-folding cofactor B"/>
    <property type="match status" value="1"/>
</dbReference>
<dbReference type="EMBL" id="UYYA01004060">
    <property type="protein sequence ID" value="VDM59216.1"/>
    <property type="molecule type" value="Genomic_DNA"/>
</dbReference>
<evidence type="ECO:0000256" key="2">
    <source>
        <dbReference type="ARBA" id="ARBA00022490"/>
    </source>
</evidence>
<dbReference type="InterPro" id="IPR045172">
    <property type="entry name" value="TBCB_Ubl"/>
</dbReference>
<dbReference type="Gene3D" id="3.10.20.90">
    <property type="entry name" value="Phosphatidylinositol 3-kinase Catalytic Subunit, Chain A, domain 1"/>
    <property type="match status" value="1"/>
</dbReference>
<organism evidence="8">
    <name type="scientific">Angiostrongylus costaricensis</name>
    <name type="common">Nematode worm</name>
    <dbReference type="NCBI Taxonomy" id="334426"/>
    <lineage>
        <taxon>Eukaryota</taxon>
        <taxon>Metazoa</taxon>
        <taxon>Ecdysozoa</taxon>
        <taxon>Nematoda</taxon>
        <taxon>Chromadorea</taxon>
        <taxon>Rhabditida</taxon>
        <taxon>Rhabditina</taxon>
        <taxon>Rhabditomorpha</taxon>
        <taxon>Strongyloidea</taxon>
        <taxon>Metastrongylidae</taxon>
        <taxon>Angiostrongylus</taxon>
    </lineage>
</organism>
<dbReference type="SUPFAM" id="SSF54236">
    <property type="entry name" value="Ubiquitin-like"/>
    <property type="match status" value="1"/>
</dbReference>
<dbReference type="GO" id="GO:0005829">
    <property type="term" value="C:cytosol"/>
    <property type="evidence" value="ECO:0007669"/>
    <property type="project" value="UniProtKB-ARBA"/>
</dbReference>
<dbReference type="GO" id="GO:0035371">
    <property type="term" value="C:microtubule plus-end"/>
    <property type="evidence" value="ECO:0007669"/>
    <property type="project" value="TreeGrafter"/>
</dbReference>
<dbReference type="GO" id="GO:0007021">
    <property type="term" value="P:tubulin complex assembly"/>
    <property type="evidence" value="ECO:0007669"/>
    <property type="project" value="InterPro"/>
</dbReference>
<sequence length="227" mass="25553">MTEVYGLEISSNASEFPYEKKFPSLITLGELKKKLELVVGAAFESIHVELHDDQGKFVASLTDNSKSLKELGVRDGMRIHAIDISGENVELQDDSMVEKYTMSDDKYNSRKDTARAWKKKLLDRKHTATMESNYKASEKIKVGDRCEVQLRNCMPRRGIVSFVGETEFREGLWVGVTYDEPVGKNDGAVSGVRYFHCNDKHGGFVRPVDVVVGNFPPLGIEENMVEI</sequence>